<dbReference type="GO" id="GO:0006869">
    <property type="term" value="P:lipid transport"/>
    <property type="evidence" value="ECO:0007669"/>
    <property type="project" value="InterPro"/>
</dbReference>
<dbReference type="GO" id="GO:0005576">
    <property type="term" value="C:extracellular region"/>
    <property type="evidence" value="ECO:0007669"/>
    <property type="project" value="InterPro"/>
</dbReference>
<dbReference type="InterPro" id="IPR008405">
    <property type="entry name" value="ApoL"/>
</dbReference>
<sequence length="103" mass="11210">MDTNSTAKSITATTQEVVQIKSAFKGTPMAMTKTFRAVAGAATAVFIVIDVIHMVHICQETGETPTAQNLRNKLANDLEKECQFIDETEESAESEESDGENDK</sequence>
<dbReference type="EMBL" id="CAKKLH010000044">
    <property type="protein sequence ID" value="CAH0100716.1"/>
    <property type="molecule type" value="Genomic_DNA"/>
</dbReference>
<comment type="similarity">
    <text evidence="1">Belongs to the apolipoprotein L family.</text>
</comment>
<dbReference type="GO" id="GO:0042157">
    <property type="term" value="P:lipoprotein metabolic process"/>
    <property type="evidence" value="ECO:0007669"/>
    <property type="project" value="InterPro"/>
</dbReference>
<dbReference type="OrthoDB" id="6363454at2759"/>
<organism evidence="2 3">
    <name type="scientific">Daphnia galeata</name>
    <dbReference type="NCBI Taxonomy" id="27404"/>
    <lineage>
        <taxon>Eukaryota</taxon>
        <taxon>Metazoa</taxon>
        <taxon>Ecdysozoa</taxon>
        <taxon>Arthropoda</taxon>
        <taxon>Crustacea</taxon>
        <taxon>Branchiopoda</taxon>
        <taxon>Diplostraca</taxon>
        <taxon>Cladocera</taxon>
        <taxon>Anomopoda</taxon>
        <taxon>Daphniidae</taxon>
        <taxon>Daphnia</taxon>
    </lineage>
</organism>
<name>A0A8J2WGJ1_9CRUS</name>
<dbReference type="AlphaFoldDB" id="A0A8J2WGJ1"/>
<comment type="caution">
    <text evidence="2">The sequence shown here is derived from an EMBL/GenBank/DDBJ whole genome shotgun (WGS) entry which is preliminary data.</text>
</comment>
<gene>
    <name evidence="2" type="ORF">DGAL_LOCUS3004</name>
</gene>
<keyword evidence="3" id="KW-1185">Reference proteome</keyword>
<proteinExistence type="inferred from homology"/>
<dbReference type="Proteomes" id="UP000789390">
    <property type="component" value="Unassembled WGS sequence"/>
</dbReference>
<reference evidence="2" key="1">
    <citation type="submission" date="2021-11" db="EMBL/GenBank/DDBJ databases">
        <authorList>
            <person name="Schell T."/>
        </authorList>
    </citation>
    <scope>NUCLEOTIDE SEQUENCE</scope>
    <source>
        <strain evidence="2">M5</strain>
    </source>
</reference>
<dbReference type="Pfam" id="PF05461">
    <property type="entry name" value="ApoL"/>
    <property type="match status" value="1"/>
</dbReference>
<evidence type="ECO:0000313" key="3">
    <source>
        <dbReference type="Proteomes" id="UP000789390"/>
    </source>
</evidence>
<protein>
    <submittedName>
        <fullName evidence="2">Uncharacterized protein</fullName>
    </submittedName>
</protein>
<evidence type="ECO:0000256" key="1">
    <source>
        <dbReference type="ARBA" id="ARBA00010090"/>
    </source>
</evidence>
<dbReference type="GO" id="GO:0008289">
    <property type="term" value="F:lipid binding"/>
    <property type="evidence" value="ECO:0007669"/>
    <property type="project" value="InterPro"/>
</dbReference>
<evidence type="ECO:0000313" key="2">
    <source>
        <dbReference type="EMBL" id="CAH0100716.1"/>
    </source>
</evidence>
<accession>A0A8J2WGJ1</accession>